<organism evidence="1 2">
    <name type="scientific">Streptomyces canarius</name>
    <dbReference type="NCBI Taxonomy" id="285453"/>
    <lineage>
        <taxon>Bacteria</taxon>
        <taxon>Bacillati</taxon>
        <taxon>Actinomycetota</taxon>
        <taxon>Actinomycetes</taxon>
        <taxon>Kitasatosporales</taxon>
        <taxon>Streptomycetaceae</taxon>
        <taxon>Streptomyces</taxon>
    </lineage>
</organism>
<dbReference type="InterPro" id="IPR029058">
    <property type="entry name" value="AB_hydrolase_fold"/>
</dbReference>
<gene>
    <name evidence="1" type="ORF">GCM10010345_76970</name>
</gene>
<dbReference type="SUPFAM" id="SSF53474">
    <property type="entry name" value="alpha/beta-Hydrolases"/>
    <property type="match status" value="1"/>
</dbReference>
<dbReference type="EMBL" id="BMVN01000044">
    <property type="protein sequence ID" value="GHA61415.1"/>
    <property type="molecule type" value="Genomic_DNA"/>
</dbReference>
<accession>A0ABQ3D9G6</accession>
<dbReference type="Gene3D" id="3.40.50.1820">
    <property type="entry name" value="alpha/beta hydrolase"/>
    <property type="match status" value="1"/>
</dbReference>
<name>A0ABQ3D9G6_9ACTN</name>
<comment type="caution">
    <text evidence="1">The sequence shown here is derived from an EMBL/GenBank/DDBJ whole genome shotgun (WGS) entry which is preliminary data.</text>
</comment>
<keyword evidence="2" id="KW-1185">Reference proteome</keyword>
<protein>
    <recommendedName>
        <fullName evidence="3">Hydrolase</fullName>
    </recommendedName>
</protein>
<evidence type="ECO:0000313" key="1">
    <source>
        <dbReference type="EMBL" id="GHA61415.1"/>
    </source>
</evidence>
<reference evidence="2" key="1">
    <citation type="journal article" date="2019" name="Int. J. Syst. Evol. Microbiol.">
        <title>The Global Catalogue of Microorganisms (GCM) 10K type strain sequencing project: providing services to taxonomists for standard genome sequencing and annotation.</title>
        <authorList>
            <consortium name="The Broad Institute Genomics Platform"/>
            <consortium name="The Broad Institute Genome Sequencing Center for Infectious Disease"/>
            <person name="Wu L."/>
            <person name="Ma J."/>
        </authorList>
    </citation>
    <scope>NUCLEOTIDE SEQUENCE [LARGE SCALE GENOMIC DNA]</scope>
    <source>
        <strain evidence="2">JCM 4733</strain>
    </source>
</reference>
<proteinExistence type="predicted"/>
<dbReference type="Proteomes" id="UP000653644">
    <property type="component" value="Unassembled WGS sequence"/>
</dbReference>
<sequence length="94" mass="10584">MVRAMLEDYRAGLTIDRRHEEDDRAAGTRIRCPALILWSLRDDLEDLYGNPVKIWRQWAPDVRGHGIDSGHHVAEEAPRAVASSLADFFAGRSG</sequence>
<evidence type="ECO:0008006" key="3">
    <source>
        <dbReference type="Google" id="ProtNLM"/>
    </source>
</evidence>
<evidence type="ECO:0000313" key="2">
    <source>
        <dbReference type="Proteomes" id="UP000653644"/>
    </source>
</evidence>